<dbReference type="Gene3D" id="1.20.890.10">
    <property type="entry name" value="cAMP-dependent protein kinase regulatory subunit, dimerization-anchoring domain"/>
    <property type="match status" value="1"/>
</dbReference>
<evidence type="ECO:0000313" key="1">
    <source>
        <dbReference type="EMBL" id="CAD7415923.1"/>
    </source>
</evidence>
<dbReference type="EMBL" id="OD010104">
    <property type="protein sequence ID" value="CAD7415923.1"/>
    <property type="molecule type" value="Genomic_DNA"/>
</dbReference>
<protein>
    <submittedName>
        <fullName evidence="1">Uncharacterized protein</fullName>
    </submittedName>
</protein>
<gene>
    <name evidence="1" type="ORF">TPSB3V08_LOCUS10662</name>
</gene>
<reference evidence="1" key="1">
    <citation type="submission" date="2020-11" db="EMBL/GenBank/DDBJ databases">
        <authorList>
            <person name="Tran Van P."/>
        </authorList>
    </citation>
    <scope>NUCLEOTIDE SEQUENCE</scope>
</reference>
<name>A0A7R9DJM8_TIMPO</name>
<sequence length="140" mass="15888">MPLFMWGPQKLILAESLVLTTPRRLTSSSLRILSRREDLNWDSEGQPEADISLESQQTQTNGISDAIEKVSSAEELAVDDKATSKRSLIDFQSLPTRSYLQQTVIPILEEGLTSLTQDRDDNNRVPYFEKRSVAFMRART</sequence>
<proteinExistence type="predicted"/>
<organism evidence="1">
    <name type="scientific">Timema poppense</name>
    <name type="common">Walking stick</name>
    <dbReference type="NCBI Taxonomy" id="170557"/>
    <lineage>
        <taxon>Eukaryota</taxon>
        <taxon>Metazoa</taxon>
        <taxon>Ecdysozoa</taxon>
        <taxon>Arthropoda</taxon>
        <taxon>Hexapoda</taxon>
        <taxon>Insecta</taxon>
        <taxon>Pterygota</taxon>
        <taxon>Neoptera</taxon>
        <taxon>Polyneoptera</taxon>
        <taxon>Phasmatodea</taxon>
        <taxon>Timematodea</taxon>
        <taxon>Timematoidea</taxon>
        <taxon>Timematidae</taxon>
        <taxon>Timema</taxon>
    </lineage>
</organism>
<dbReference type="AlphaFoldDB" id="A0A7R9DJM8"/>
<accession>A0A7R9DJM8</accession>